<dbReference type="PRINTS" id="PR00646">
    <property type="entry name" value="RDC1ORPHANR"/>
</dbReference>
<feature type="transmembrane region" description="Helical" evidence="11">
    <location>
        <begin position="505"/>
        <end position="526"/>
    </location>
</feature>
<keyword evidence="5" id="KW-0813">Transport</keyword>
<gene>
    <name evidence="14" type="ORF">XENOCAPTIV_023110</name>
</gene>
<feature type="domain" description="G-protein coupled receptors family 1 profile" evidence="13">
    <location>
        <begin position="311"/>
        <end position="566"/>
    </location>
</feature>
<organism evidence="14 15">
    <name type="scientific">Xenoophorus captivus</name>
    <dbReference type="NCBI Taxonomy" id="1517983"/>
    <lineage>
        <taxon>Eukaryota</taxon>
        <taxon>Metazoa</taxon>
        <taxon>Chordata</taxon>
        <taxon>Craniata</taxon>
        <taxon>Vertebrata</taxon>
        <taxon>Euteleostomi</taxon>
        <taxon>Actinopterygii</taxon>
        <taxon>Neopterygii</taxon>
        <taxon>Teleostei</taxon>
        <taxon>Neoteleostei</taxon>
        <taxon>Acanthomorphata</taxon>
        <taxon>Ovalentaria</taxon>
        <taxon>Atherinomorphae</taxon>
        <taxon>Cyprinodontiformes</taxon>
        <taxon>Goodeidae</taxon>
        <taxon>Xenoophorus</taxon>
    </lineage>
</organism>
<keyword evidence="15" id="KW-1185">Reference proteome</keyword>
<dbReference type="SUPFAM" id="SSF81321">
    <property type="entry name" value="Family A G protein-coupled receptor-like"/>
    <property type="match status" value="1"/>
</dbReference>
<feature type="transmembrane region" description="Helical" evidence="11">
    <location>
        <begin position="459"/>
        <end position="485"/>
    </location>
</feature>
<keyword evidence="8 11" id="KW-0472">Membrane</keyword>
<keyword evidence="6 11" id="KW-1133">Transmembrane helix</keyword>
<keyword evidence="10" id="KW-0807">Transducer</keyword>
<protein>
    <recommendedName>
        <fullName evidence="16">Atypical chemokine receptor 3</fullName>
    </recommendedName>
</protein>
<evidence type="ECO:0000313" key="15">
    <source>
        <dbReference type="Proteomes" id="UP001434883"/>
    </source>
</evidence>
<dbReference type="PANTHER" id="PTHR24226:SF5">
    <property type="entry name" value="CHEMOKINE (C-X-C MOTIF) RECEPTOR 7"/>
    <property type="match status" value="1"/>
</dbReference>
<sequence>KYSQNTLSTNWSLLHRLWEEAGSQLRTPADRPGWYLKGIYSDTQNDILLQTTNRPVNHRYKHFDWLYERLLEKFGSLLPIPSLPDKQVTGRFDEDFIRIRMERLQAWMTRMCRHPVISQSEVFQLFLTYKDERKDLHFLLETSSEYKGLLGCFPEIICVHKVLVVLYTLTLGSNTLDLVTGLQTVHHTERTQNLTCHFLSPPAEMNHFHSNRIYDYNRVLQFYLEQQVAFYQQECLLFSEMIDPWKLSMMSVSTSDLSELVELWEELNLTAAPSNLSLVETLMCSGAISHATLLHFLSIFYIFIFLVGLASNVLVFWVNLRPDRNRYQSHLYVVNLAVADLCVVLTLPVWAISLLQGGLWPFGEAVCKVTHLVFGVNLFSSIFFLTCMSVDSYLSITLLPGALSSSRRKMLRQLICALVWLLALVASIPDTYFLQAVRSPYRDGTVCRPVYPSENPRDWIVGVQLSFFVLGFAIPFPIITIFYLLLAASITPNPDQEYRIGRRIVLSYILVFLVCWLPFHAVLLLDTLTLLNVLPFTCRLESFLDVALHLTQCFSLVHCCVNPILYNFLHRNYTYDLMKAFIFQYSARTGLARLIDSSQTSETENSVVMLDHSDPI</sequence>
<evidence type="ECO:0000256" key="6">
    <source>
        <dbReference type="ARBA" id="ARBA00022989"/>
    </source>
</evidence>
<evidence type="ECO:0000256" key="9">
    <source>
        <dbReference type="ARBA" id="ARBA00023170"/>
    </source>
</evidence>
<dbReference type="PANTHER" id="PTHR24226">
    <property type="entry name" value="G-PROTEIN COUPLED RECEPTOR 182 AND ESTROGEN RECEPTOR 1"/>
    <property type="match status" value="1"/>
</dbReference>
<dbReference type="Gene3D" id="1.20.1070.10">
    <property type="entry name" value="Rhodopsin 7-helix transmembrane proteins"/>
    <property type="match status" value="1"/>
</dbReference>
<evidence type="ECO:0000256" key="10">
    <source>
        <dbReference type="ARBA" id="ARBA00023224"/>
    </source>
</evidence>
<evidence type="ECO:0000256" key="1">
    <source>
        <dbReference type="ARBA" id="ARBA00004651"/>
    </source>
</evidence>
<proteinExistence type="inferred from homology"/>
<dbReference type="SMART" id="SM00312">
    <property type="entry name" value="PX"/>
    <property type="match status" value="1"/>
</dbReference>
<dbReference type="Pfam" id="PF00787">
    <property type="entry name" value="PX"/>
    <property type="match status" value="1"/>
</dbReference>
<dbReference type="InterPro" id="IPR001683">
    <property type="entry name" value="PX_dom"/>
</dbReference>
<accession>A0ABV0RWI4</accession>
<dbReference type="PROSITE" id="PS50262">
    <property type="entry name" value="G_PROTEIN_RECEP_F1_2"/>
    <property type="match status" value="1"/>
</dbReference>
<evidence type="ECO:0008006" key="16">
    <source>
        <dbReference type="Google" id="ProtNLM"/>
    </source>
</evidence>
<keyword evidence="4 11" id="KW-0812">Transmembrane</keyword>
<dbReference type="Gene3D" id="3.30.1520.10">
    <property type="entry name" value="Phox-like domain"/>
    <property type="match status" value="1"/>
</dbReference>
<evidence type="ECO:0000256" key="2">
    <source>
        <dbReference type="ARBA" id="ARBA00010883"/>
    </source>
</evidence>
<dbReference type="InterPro" id="IPR036871">
    <property type="entry name" value="PX_dom_sf"/>
</dbReference>
<keyword evidence="9" id="KW-0675">Receptor</keyword>
<feature type="transmembrane region" description="Helical" evidence="11">
    <location>
        <begin position="293"/>
        <end position="320"/>
    </location>
</feature>
<keyword evidence="5" id="KW-0653">Protein transport</keyword>
<feature type="domain" description="PX" evidence="12">
    <location>
        <begin position="1"/>
        <end position="133"/>
    </location>
</feature>
<evidence type="ECO:0000256" key="5">
    <source>
        <dbReference type="ARBA" id="ARBA00022927"/>
    </source>
</evidence>
<comment type="similarity">
    <text evidence="2">Belongs to the sorting nexin family.</text>
</comment>
<dbReference type="PROSITE" id="PS50195">
    <property type="entry name" value="PX"/>
    <property type="match status" value="1"/>
</dbReference>
<dbReference type="InterPro" id="IPR019497">
    <property type="entry name" value="Sorting_nexin_WASP-bd-dom"/>
</dbReference>
<keyword evidence="7" id="KW-0297">G-protein coupled receptor</keyword>
<evidence type="ECO:0000256" key="7">
    <source>
        <dbReference type="ARBA" id="ARBA00023040"/>
    </source>
</evidence>
<evidence type="ECO:0000256" key="8">
    <source>
        <dbReference type="ARBA" id="ARBA00023136"/>
    </source>
</evidence>
<dbReference type="SUPFAM" id="SSF64268">
    <property type="entry name" value="PX domain"/>
    <property type="match status" value="1"/>
</dbReference>
<evidence type="ECO:0000259" key="13">
    <source>
        <dbReference type="PROSITE" id="PS50262"/>
    </source>
</evidence>
<feature type="transmembrane region" description="Helical" evidence="11">
    <location>
        <begin position="372"/>
        <end position="394"/>
    </location>
</feature>
<keyword evidence="3" id="KW-1003">Cell membrane</keyword>
<evidence type="ECO:0000256" key="11">
    <source>
        <dbReference type="SAM" id="Phobius"/>
    </source>
</evidence>
<dbReference type="Pfam" id="PF00001">
    <property type="entry name" value="7tm_1"/>
    <property type="match status" value="1"/>
</dbReference>
<evidence type="ECO:0000256" key="4">
    <source>
        <dbReference type="ARBA" id="ARBA00022692"/>
    </source>
</evidence>
<evidence type="ECO:0000313" key="14">
    <source>
        <dbReference type="EMBL" id="MEQ2212016.1"/>
    </source>
</evidence>
<dbReference type="Proteomes" id="UP001434883">
    <property type="component" value="Unassembled WGS sequence"/>
</dbReference>
<comment type="subcellular location">
    <subcellularLocation>
        <location evidence="1">Cell membrane</location>
        <topology evidence="1">Multi-pass membrane protein</topology>
    </subcellularLocation>
</comment>
<dbReference type="EMBL" id="JAHRIN010059338">
    <property type="protein sequence ID" value="MEQ2212016.1"/>
    <property type="molecule type" value="Genomic_DNA"/>
</dbReference>
<dbReference type="InterPro" id="IPR047143">
    <property type="entry name" value="GPER1-like"/>
</dbReference>
<dbReference type="InterPro" id="IPR000276">
    <property type="entry name" value="GPCR_Rhodpsn"/>
</dbReference>
<dbReference type="Pfam" id="PF10456">
    <property type="entry name" value="BAR_3_WASP_bdg"/>
    <property type="match status" value="1"/>
</dbReference>
<feature type="transmembrane region" description="Helical" evidence="11">
    <location>
        <begin position="414"/>
        <end position="434"/>
    </location>
</feature>
<name>A0ABV0RWI4_9TELE</name>
<comment type="caution">
    <text evidence="14">The sequence shown here is derived from an EMBL/GenBank/DDBJ whole genome shotgun (WGS) entry which is preliminary data.</text>
</comment>
<feature type="transmembrane region" description="Helical" evidence="11">
    <location>
        <begin position="546"/>
        <end position="569"/>
    </location>
</feature>
<dbReference type="Gene3D" id="1.20.1270.60">
    <property type="entry name" value="Arfaptin homology (AH) domain/BAR domain"/>
    <property type="match status" value="1"/>
</dbReference>
<feature type="transmembrane region" description="Helical" evidence="11">
    <location>
        <begin position="332"/>
        <end position="352"/>
    </location>
</feature>
<evidence type="ECO:0000256" key="3">
    <source>
        <dbReference type="ARBA" id="ARBA00022475"/>
    </source>
</evidence>
<evidence type="ECO:0000259" key="12">
    <source>
        <dbReference type="PROSITE" id="PS50195"/>
    </source>
</evidence>
<reference evidence="14 15" key="1">
    <citation type="submission" date="2021-06" db="EMBL/GenBank/DDBJ databases">
        <authorList>
            <person name="Palmer J.M."/>
        </authorList>
    </citation>
    <scope>NUCLEOTIDE SEQUENCE [LARGE SCALE GENOMIC DNA]</scope>
    <source>
        <strain evidence="14 15">XC_2019</strain>
        <tissue evidence="14">Muscle</tissue>
    </source>
</reference>
<dbReference type="PRINTS" id="PR00237">
    <property type="entry name" value="GPCRRHODOPSN"/>
</dbReference>
<dbReference type="InterPro" id="IPR001416">
    <property type="entry name" value="ACKR3"/>
</dbReference>
<feature type="non-terminal residue" evidence="14">
    <location>
        <position position="1"/>
    </location>
</feature>
<dbReference type="InterPro" id="IPR017452">
    <property type="entry name" value="GPCR_Rhodpsn_7TM"/>
</dbReference>
<dbReference type="InterPro" id="IPR027267">
    <property type="entry name" value="AH/BAR_dom_sf"/>
</dbReference>